<protein>
    <submittedName>
        <fullName evidence="1">Uncharacterized protein</fullName>
    </submittedName>
</protein>
<comment type="caution">
    <text evidence="1">The sequence shown here is derived from an EMBL/GenBank/DDBJ whole genome shotgun (WGS) entry which is preliminary data.</text>
</comment>
<organism evidence="1 2">
    <name type="scientific">Mycena albidolilacea</name>
    <dbReference type="NCBI Taxonomy" id="1033008"/>
    <lineage>
        <taxon>Eukaryota</taxon>
        <taxon>Fungi</taxon>
        <taxon>Dikarya</taxon>
        <taxon>Basidiomycota</taxon>
        <taxon>Agaricomycotina</taxon>
        <taxon>Agaricomycetes</taxon>
        <taxon>Agaricomycetidae</taxon>
        <taxon>Agaricales</taxon>
        <taxon>Marasmiineae</taxon>
        <taxon>Mycenaceae</taxon>
        <taxon>Mycena</taxon>
    </lineage>
</organism>
<dbReference type="EMBL" id="JARIHO010000100">
    <property type="protein sequence ID" value="KAJ7304672.1"/>
    <property type="molecule type" value="Genomic_DNA"/>
</dbReference>
<reference evidence="1" key="1">
    <citation type="submission" date="2023-03" db="EMBL/GenBank/DDBJ databases">
        <title>Massive genome expansion in bonnet fungi (Mycena s.s.) driven by repeated elements and novel gene families across ecological guilds.</title>
        <authorList>
            <consortium name="Lawrence Berkeley National Laboratory"/>
            <person name="Harder C.B."/>
            <person name="Miyauchi S."/>
            <person name="Viragh M."/>
            <person name="Kuo A."/>
            <person name="Thoen E."/>
            <person name="Andreopoulos B."/>
            <person name="Lu D."/>
            <person name="Skrede I."/>
            <person name="Drula E."/>
            <person name="Henrissat B."/>
            <person name="Morin E."/>
            <person name="Kohler A."/>
            <person name="Barry K."/>
            <person name="LaButti K."/>
            <person name="Morin E."/>
            <person name="Salamov A."/>
            <person name="Lipzen A."/>
            <person name="Mereny Z."/>
            <person name="Hegedus B."/>
            <person name="Baldrian P."/>
            <person name="Stursova M."/>
            <person name="Weitz H."/>
            <person name="Taylor A."/>
            <person name="Grigoriev I.V."/>
            <person name="Nagy L.G."/>
            <person name="Martin F."/>
            <person name="Kauserud H."/>
        </authorList>
    </citation>
    <scope>NUCLEOTIDE SEQUENCE</scope>
    <source>
        <strain evidence="1">CBHHK002</strain>
    </source>
</reference>
<accession>A0AAD6Z375</accession>
<proteinExistence type="predicted"/>
<gene>
    <name evidence="1" type="ORF">DFH08DRAFT_825427</name>
</gene>
<dbReference type="Proteomes" id="UP001218218">
    <property type="component" value="Unassembled WGS sequence"/>
</dbReference>
<evidence type="ECO:0000313" key="1">
    <source>
        <dbReference type="EMBL" id="KAJ7304672.1"/>
    </source>
</evidence>
<keyword evidence="2" id="KW-1185">Reference proteome</keyword>
<dbReference type="AlphaFoldDB" id="A0AAD6Z375"/>
<sequence length="112" mass="12435">MANTAITGGAPSSLNTTLSTTINGLDSTAAFKHNSVKNTQKFMKKIRQRLTFPFKRVTVGGLFIFMDYRFKMEAGLATEDPEEYKQVMVQRGLRLKEGLGLFSTKELVAPAE</sequence>
<evidence type="ECO:0000313" key="2">
    <source>
        <dbReference type="Proteomes" id="UP001218218"/>
    </source>
</evidence>
<name>A0AAD6Z375_9AGAR</name>